<accession>A0ABW6SKB5</accession>
<evidence type="ECO:0000313" key="1">
    <source>
        <dbReference type="EMBL" id="MFF3665405.1"/>
    </source>
</evidence>
<comment type="caution">
    <text evidence="1">The sequence shown here is derived from an EMBL/GenBank/DDBJ whole genome shotgun (WGS) entry which is preliminary data.</text>
</comment>
<dbReference type="EMBL" id="JBIASD010000004">
    <property type="protein sequence ID" value="MFF3665405.1"/>
    <property type="molecule type" value="Genomic_DNA"/>
</dbReference>
<dbReference type="RefSeq" id="WP_387409401.1">
    <property type="nucleotide sequence ID" value="NZ_JBIASD010000004.1"/>
</dbReference>
<gene>
    <name evidence="1" type="ORF">ACFYXI_07405</name>
</gene>
<organism evidence="1 2">
    <name type="scientific">Microtetraspora malaysiensis</name>
    <dbReference type="NCBI Taxonomy" id="161358"/>
    <lineage>
        <taxon>Bacteria</taxon>
        <taxon>Bacillati</taxon>
        <taxon>Actinomycetota</taxon>
        <taxon>Actinomycetes</taxon>
        <taxon>Streptosporangiales</taxon>
        <taxon>Streptosporangiaceae</taxon>
        <taxon>Microtetraspora</taxon>
    </lineage>
</organism>
<keyword evidence="2" id="KW-1185">Reference proteome</keyword>
<proteinExistence type="predicted"/>
<evidence type="ECO:0000313" key="2">
    <source>
        <dbReference type="Proteomes" id="UP001602013"/>
    </source>
</evidence>
<dbReference type="Proteomes" id="UP001602013">
    <property type="component" value="Unassembled WGS sequence"/>
</dbReference>
<name>A0ABW6SKB5_9ACTN</name>
<reference evidence="1 2" key="1">
    <citation type="submission" date="2024-10" db="EMBL/GenBank/DDBJ databases">
        <title>The Natural Products Discovery Center: Release of the First 8490 Sequenced Strains for Exploring Actinobacteria Biosynthetic Diversity.</title>
        <authorList>
            <person name="Kalkreuter E."/>
            <person name="Kautsar S.A."/>
            <person name="Yang D."/>
            <person name="Bader C.D."/>
            <person name="Teijaro C.N."/>
            <person name="Fluegel L."/>
            <person name="Davis C.M."/>
            <person name="Simpson J.R."/>
            <person name="Lauterbach L."/>
            <person name="Steele A.D."/>
            <person name="Gui C."/>
            <person name="Meng S."/>
            <person name="Li G."/>
            <person name="Viehrig K."/>
            <person name="Ye F."/>
            <person name="Su P."/>
            <person name="Kiefer A.F."/>
            <person name="Nichols A."/>
            <person name="Cepeda A.J."/>
            <person name="Yan W."/>
            <person name="Fan B."/>
            <person name="Jiang Y."/>
            <person name="Adhikari A."/>
            <person name="Zheng C.-J."/>
            <person name="Schuster L."/>
            <person name="Cowan T.M."/>
            <person name="Smanski M.J."/>
            <person name="Chevrette M.G."/>
            <person name="De Carvalho L.P.S."/>
            <person name="Shen B."/>
        </authorList>
    </citation>
    <scope>NUCLEOTIDE SEQUENCE [LARGE SCALE GENOMIC DNA]</scope>
    <source>
        <strain evidence="1 2">NPDC002173</strain>
    </source>
</reference>
<sequence>MTVSIHLTCGRVPGILCCDDDEAFSGVETVAAARALMAVMHPETAANKIARVAVSCEIAGCPNMILFKNTDSVTEGRANASTHNYGWYTARRAGGRLVDGCQWHLGSCCVHHARRLWRGHPHPTLDSAAVLPGEPGFPGQADTGPAQLDLFGSAA</sequence>
<protein>
    <submittedName>
        <fullName evidence="1">Uncharacterized protein</fullName>
    </submittedName>
</protein>